<protein>
    <submittedName>
        <fullName evidence="1">3178_t:CDS:1</fullName>
    </submittedName>
</protein>
<sequence>HHSDQIQTSSQSNSDITMSEFDCDRYPNLIVMMSEFDCDDV</sequence>
<evidence type="ECO:0000313" key="2">
    <source>
        <dbReference type="Proteomes" id="UP000789759"/>
    </source>
</evidence>
<organism evidence="1 2">
    <name type="scientific">Cetraspora pellucida</name>
    <dbReference type="NCBI Taxonomy" id="1433469"/>
    <lineage>
        <taxon>Eukaryota</taxon>
        <taxon>Fungi</taxon>
        <taxon>Fungi incertae sedis</taxon>
        <taxon>Mucoromycota</taxon>
        <taxon>Glomeromycotina</taxon>
        <taxon>Glomeromycetes</taxon>
        <taxon>Diversisporales</taxon>
        <taxon>Gigasporaceae</taxon>
        <taxon>Cetraspora</taxon>
    </lineage>
</organism>
<accession>A0A9N9IE10</accession>
<dbReference type="EMBL" id="CAJVQA010014429">
    <property type="protein sequence ID" value="CAG8730963.1"/>
    <property type="molecule type" value="Genomic_DNA"/>
</dbReference>
<feature type="non-terminal residue" evidence="1">
    <location>
        <position position="1"/>
    </location>
</feature>
<reference evidence="1" key="1">
    <citation type="submission" date="2021-06" db="EMBL/GenBank/DDBJ databases">
        <authorList>
            <person name="Kallberg Y."/>
            <person name="Tangrot J."/>
            <person name="Rosling A."/>
        </authorList>
    </citation>
    <scope>NUCLEOTIDE SEQUENCE</scope>
    <source>
        <strain evidence="1">FL966</strain>
    </source>
</reference>
<keyword evidence="2" id="KW-1185">Reference proteome</keyword>
<evidence type="ECO:0000313" key="1">
    <source>
        <dbReference type="EMBL" id="CAG8730963.1"/>
    </source>
</evidence>
<name>A0A9N9IE10_9GLOM</name>
<gene>
    <name evidence="1" type="ORF">CPELLU_LOCUS13489</name>
</gene>
<dbReference type="Proteomes" id="UP000789759">
    <property type="component" value="Unassembled WGS sequence"/>
</dbReference>
<proteinExistence type="predicted"/>
<dbReference type="AlphaFoldDB" id="A0A9N9IE10"/>
<comment type="caution">
    <text evidence="1">The sequence shown here is derived from an EMBL/GenBank/DDBJ whole genome shotgun (WGS) entry which is preliminary data.</text>
</comment>